<evidence type="ECO:0000256" key="1">
    <source>
        <dbReference type="SAM" id="MobiDB-lite"/>
    </source>
</evidence>
<reference evidence="3" key="1">
    <citation type="submission" date="2025-08" db="UniProtKB">
        <authorList>
            <consortium name="RefSeq"/>
        </authorList>
    </citation>
    <scope>IDENTIFICATION</scope>
    <source>
        <strain evidence="3">OHB3-1</strain>
    </source>
</reference>
<feature type="compositionally biased region" description="Pro residues" evidence="1">
    <location>
        <begin position="24"/>
        <end position="41"/>
    </location>
</feature>
<feature type="region of interest" description="Disordered" evidence="1">
    <location>
        <begin position="21"/>
        <end position="51"/>
    </location>
</feature>
<feature type="region of interest" description="Disordered" evidence="1">
    <location>
        <begin position="75"/>
        <end position="125"/>
    </location>
</feature>
<protein>
    <submittedName>
        <fullName evidence="3">LOB domain-containing protein 18-like</fullName>
    </submittedName>
</protein>
<evidence type="ECO:0000313" key="3">
    <source>
        <dbReference type="RefSeq" id="XP_022153318.1"/>
    </source>
</evidence>
<evidence type="ECO:0000313" key="2">
    <source>
        <dbReference type="Proteomes" id="UP000504603"/>
    </source>
</evidence>
<dbReference type="AlphaFoldDB" id="A0A6J1DH60"/>
<dbReference type="GeneID" id="111020837"/>
<feature type="compositionally biased region" description="Low complexity" evidence="1">
    <location>
        <begin position="112"/>
        <end position="125"/>
    </location>
</feature>
<dbReference type="Proteomes" id="UP000504603">
    <property type="component" value="Unplaced"/>
</dbReference>
<gene>
    <name evidence="3" type="primary">LOC111020837</name>
</gene>
<proteinExistence type="predicted"/>
<organism evidence="2 3">
    <name type="scientific">Momordica charantia</name>
    <name type="common">Bitter gourd</name>
    <name type="synonym">Balsam pear</name>
    <dbReference type="NCBI Taxonomy" id="3673"/>
    <lineage>
        <taxon>Eukaryota</taxon>
        <taxon>Viridiplantae</taxon>
        <taxon>Streptophyta</taxon>
        <taxon>Embryophyta</taxon>
        <taxon>Tracheophyta</taxon>
        <taxon>Spermatophyta</taxon>
        <taxon>Magnoliopsida</taxon>
        <taxon>eudicotyledons</taxon>
        <taxon>Gunneridae</taxon>
        <taxon>Pentapetalae</taxon>
        <taxon>rosids</taxon>
        <taxon>fabids</taxon>
        <taxon>Cucurbitales</taxon>
        <taxon>Cucurbitaceae</taxon>
        <taxon>Momordiceae</taxon>
        <taxon>Momordica</taxon>
    </lineage>
</organism>
<name>A0A6J1DH60_MOMCH</name>
<dbReference type="OrthoDB" id="776611at2759"/>
<sequence>MEMVVNLQAELSYLQAHLATLELPSPPNPPPPPPPSFPAQPPLSISDLPSASSLPATYDLSSLFDPMAQPAWAMQQRLDHRQFGGGGGSSTAAGEGDLQALARELLHRHGAPPCSDASSPPSLSK</sequence>
<dbReference type="RefSeq" id="XP_022153318.1">
    <property type="nucleotide sequence ID" value="XM_022297626.1"/>
</dbReference>
<accession>A0A6J1DH60</accession>
<keyword evidence="2" id="KW-1185">Reference proteome</keyword>
<dbReference type="KEGG" id="mcha:111020837"/>